<protein>
    <submittedName>
        <fullName evidence="2">Uncharacterized protein</fullName>
    </submittedName>
</protein>
<dbReference type="AlphaFoldDB" id="D3LA36"/>
<proteinExistence type="predicted"/>
<feature type="transmembrane region" description="Helical" evidence="1">
    <location>
        <begin position="21"/>
        <end position="40"/>
    </location>
</feature>
<dbReference type="EMBL" id="ACSE01000024">
    <property type="protein sequence ID" value="EFD88188.1"/>
    <property type="molecule type" value="Genomic_DNA"/>
</dbReference>
<organism evidence="2 3">
    <name type="scientific">Oenococcus oeni AWRIB429</name>
    <dbReference type="NCBI Taxonomy" id="655225"/>
    <lineage>
        <taxon>Bacteria</taxon>
        <taxon>Bacillati</taxon>
        <taxon>Bacillota</taxon>
        <taxon>Bacilli</taxon>
        <taxon>Lactobacillales</taxon>
        <taxon>Lactobacillaceae</taxon>
        <taxon>Oenococcus</taxon>
    </lineage>
</organism>
<evidence type="ECO:0000313" key="3">
    <source>
        <dbReference type="Proteomes" id="UP000003075"/>
    </source>
</evidence>
<keyword evidence="1" id="KW-0812">Transmembrane</keyword>
<evidence type="ECO:0000313" key="2">
    <source>
        <dbReference type="EMBL" id="EFD88188.1"/>
    </source>
</evidence>
<reference evidence="2 3" key="1">
    <citation type="journal article" date="2010" name="Appl. Microbiol. Biotechnol.">
        <title>Genotypic diversity in Oenococcus oeni by high-density microarray comparative genome hybridization and whole genome sequencing.</title>
        <authorList>
            <person name="Borneman A.R."/>
            <person name="Bartowsky E.J."/>
            <person name="McCarthy J."/>
            <person name="Chambers P.J."/>
        </authorList>
    </citation>
    <scope>NUCLEOTIDE SEQUENCE [LARGE SCALE GENOMIC DNA]</scope>
    <source>
        <strain evidence="2 3">AWRIB429</strain>
    </source>
</reference>
<gene>
    <name evidence="2" type="ORF">AWRIB429_1216</name>
</gene>
<accession>D3LA36</accession>
<dbReference type="Proteomes" id="UP000003075">
    <property type="component" value="Unassembled WGS sequence"/>
</dbReference>
<sequence>MMQETKKSISYKTLGSRAANGWNKLIITITGIQTNAYLYFSRLALFRKVIL</sequence>
<evidence type="ECO:0000256" key="1">
    <source>
        <dbReference type="SAM" id="Phobius"/>
    </source>
</evidence>
<comment type="caution">
    <text evidence="2">The sequence shown here is derived from an EMBL/GenBank/DDBJ whole genome shotgun (WGS) entry which is preliminary data.</text>
</comment>
<name>D3LA36_OENOE</name>
<keyword evidence="1" id="KW-0472">Membrane</keyword>
<keyword evidence="1" id="KW-1133">Transmembrane helix</keyword>